<dbReference type="InterPro" id="IPR005843">
    <property type="entry name" value="A-D-PHexomutase_C"/>
</dbReference>
<dbReference type="Pfam" id="PF00408">
    <property type="entry name" value="PGM_PMM_IV"/>
    <property type="match status" value="1"/>
</dbReference>
<organism evidence="11">
    <name type="scientific">freshwater metagenome</name>
    <dbReference type="NCBI Taxonomy" id="449393"/>
    <lineage>
        <taxon>unclassified sequences</taxon>
        <taxon>metagenomes</taxon>
        <taxon>ecological metagenomes</taxon>
    </lineage>
</organism>
<evidence type="ECO:0000259" key="8">
    <source>
        <dbReference type="Pfam" id="PF02878"/>
    </source>
</evidence>
<feature type="domain" description="Alpha-D-phosphohexomutase alpha/beta/alpha" evidence="9">
    <location>
        <begin position="156"/>
        <end position="256"/>
    </location>
</feature>
<evidence type="ECO:0000256" key="1">
    <source>
        <dbReference type="ARBA" id="ARBA00001946"/>
    </source>
</evidence>
<accession>A0A6J6XXN5</accession>
<dbReference type="AlphaFoldDB" id="A0A6J6XXN5"/>
<name>A0A6J6XXN5_9ZZZZ</name>
<dbReference type="Pfam" id="PF02880">
    <property type="entry name" value="PGM_PMM_III"/>
    <property type="match status" value="1"/>
</dbReference>
<reference evidence="11" key="1">
    <citation type="submission" date="2020-05" db="EMBL/GenBank/DDBJ databases">
        <authorList>
            <person name="Chiriac C."/>
            <person name="Salcher M."/>
            <person name="Ghai R."/>
            <person name="Kavagutti S V."/>
        </authorList>
    </citation>
    <scope>NUCLEOTIDE SEQUENCE</scope>
</reference>
<dbReference type="GO" id="GO:0005975">
    <property type="term" value="P:carbohydrate metabolic process"/>
    <property type="evidence" value="ECO:0007669"/>
    <property type="project" value="InterPro"/>
</dbReference>
<dbReference type="InterPro" id="IPR016055">
    <property type="entry name" value="A-D-PHexomutase_a/b/a-I/II/III"/>
</dbReference>
<dbReference type="InterPro" id="IPR005841">
    <property type="entry name" value="Alpha-D-phosphohexomutase_SF"/>
</dbReference>
<dbReference type="PRINTS" id="PR00509">
    <property type="entry name" value="PGMPMM"/>
</dbReference>
<feature type="domain" description="Alpha-D-phosphohexomutase alpha/beta/alpha" evidence="8">
    <location>
        <begin position="7"/>
        <end position="116"/>
    </location>
</feature>
<dbReference type="InterPro" id="IPR036900">
    <property type="entry name" value="A-D-PHexomutase_C_sf"/>
</dbReference>
<dbReference type="InterPro" id="IPR005846">
    <property type="entry name" value="A-D-PHexomutase_a/b/a-III"/>
</dbReference>
<evidence type="ECO:0000256" key="4">
    <source>
        <dbReference type="ARBA" id="ARBA00022723"/>
    </source>
</evidence>
<evidence type="ECO:0000256" key="6">
    <source>
        <dbReference type="ARBA" id="ARBA00023235"/>
    </source>
</evidence>
<feature type="domain" description="Alpha-D-phosphohexomutase alpha/beta/alpha" evidence="10">
    <location>
        <begin position="261"/>
        <end position="370"/>
    </location>
</feature>
<protein>
    <submittedName>
        <fullName evidence="11">Unannotated protein</fullName>
    </submittedName>
</protein>
<keyword evidence="5" id="KW-0460">Magnesium</keyword>
<dbReference type="PANTHER" id="PTHR43771:SF1">
    <property type="entry name" value="PHOSPHOMANNOMUTASE"/>
    <property type="match status" value="1"/>
</dbReference>
<evidence type="ECO:0000313" key="11">
    <source>
        <dbReference type="EMBL" id="CAB4802171.1"/>
    </source>
</evidence>
<dbReference type="InterPro" id="IPR005844">
    <property type="entry name" value="A-D-PHexomutase_a/b/a-I"/>
</dbReference>
<dbReference type="GO" id="GO:0016868">
    <property type="term" value="F:intramolecular phosphotransferase activity"/>
    <property type="evidence" value="ECO:0007669"/>
    <property type="project" value="InterPro"/>
</dbReference>
<comment type="similarity">
    <text evidence="2">Belongs to the phosphohexose mutase family.</text>
</comment>
<dbReference type="GO" id="GO:0046872">
    <property type="term" value="F:metal ion binding"/>
    <property type="evidence" value="ECO:0007669"/>
    <property type="project" value="UniProtKB-KW"/>
</dbReference>
<evidence type="ECO:0000259" key="10">
    <source>
        <dbReference type="Pfam" id="PF02880"/>
    </source>
</evidence>
<dbReference type="Gene3D" id="3.30.310.50">
    <property type="entry name" value="Alpha-D-phosphohexomutase, C-terminal domain"/>
    <property type="match status" value="1"/>
</dbReference>
<keyword evidence="6" id="KW-0413">Isomerase</keyword>
<evidence type="ECO:0000256" key="3">
    <source>
        <dbReference type="ARBA" id="ARBA00022553"/>
    </source>
</evidence>
<evidence type="ECO:0000256" key="5">
    <source>
        <dbReference type="ARBA" id="ARBA00022842"/>
    </source>
</evidence>
<dbReference type="InterPro" id="IPR005845">
    <property type="entry name" value="A-D-PHexomutase_a/b/a-II"/>
</dbReference>
<evidence type="ECO:0000256" key="2">
    <source>
        <dbReference type="ARBA" id="ARBA00010231"/>
    </source>
</evidence>
<keyword evidence="4" id="KW-0479">Metal-binding</keyword>
<keyword evidence="3" id="KW-0597">Phosphoprotein</keyword>
<dbReference type="Gene3D" id="3.40.120.10">
    <property type="entry name" value="Alpha-D-Glucose-1,6-Bisphosphate, subunit A, domain 3"/>
    <property type="match status" value="3"/>
</dbReference>
<evidence type="ECO:0000259" key="7">
    <source>
        <dbReference type="Pfam" id="PF00408"/>
    </source>
</evidence>
<dbReference type="PANTHER" id="PTHR43771">
    <property type="entry name" value="PHOSPHOMANNOMUTASE"/>
    <property type="match status" value="1"/>
</dbReference>
<sequence>MPDLNAIVKAYDIRGIVPEQLDASAAYAFGVAFAKFTGASAIVVAHDMRPSGPELVDAFQRGALAHGVDVTNVGLASSDLLYYASGKFNMPGAMFTASHNPAQYNGIKCCLAGARSIGIDNGLRDMLVTATAVLDGKEPTPAAKAGTLNHINLLSEFVDHVVKFISADTLRPLRIVADTANGMGGLVVPAVFERLGAFELEVMYGELDGTFPNHPADPLQPANQRDLQARVLAGGFDVGLAFDGDADRVFVVDEKGRGMSGSTTTALLATRFLRTHPGATILYNLICSRAVPEVIAELGGKGIRTKNGHSFMKQIMAETGAVFAGEHSGHYYFADNYRADSGLIATMGVLGEMCHTGKSLSQMREPLERYASSGEINTTVKDIHAVIERIALDYSSYSQDRVDGLTVDCGSWWFNVRASNTEPLLRLNLEASTRDECDNHVVELLASITA</sequence>
<dbReference type="EMBL" id="CAFAAG010000139">
    <property type="protein sequence ID" value="CAB4802171.1"/>
    <property type="molecule type" value="Genomic_DNA"/>
</dbReference>
<dbReference type="Pfam" id="PF02878">
    <property type="entry name" value="PGM_PMM_I"/>
    <property type="match status" value="1"/>
</dbReference>
<evidence type="ECO:0000259" key="9">
    <source>
        <dbReference type="Pfam" id="PF02879"/>
    </source>
</evidence>
<dbReference type="SUPFAM" id="SSF55957">
    <property type="entry name" value="Phosphoglucomutase, C-terminal domain"/>
    <property type="match status" value="1"/>
</dbReference>
<dbReference type="CDD" id="cd03089">
    <property type="entry name" value="PMM_PGM"/>
    <property type="match status" value="1"/>
</dbReference>
<proteinExistence type="inferred from homology"/>
<dbReference type="Pfam" id="PF02879">
    <property type="entry name" value="PGM_PMM_II"/>
    <property type="match status" value="1"/>
</dbReference>
<comment type="cofactor">
    <cofactor evidence="1">
        <name>Mg(2+)</name>
        <dbReference type="ChEBI" id="CHEBI:18420"/>
    </cofactor>
</comment>
<gene>
    <name evidence="11" type="ORF">UFOPK2975_01313</name>
</gene>
<feature type="domain" description="Alpha-D-phosphohexomutase C-terminal" evidence="7">
    <location>
        <begin position="403"/>
        <end position="441"/>
    </location>
</feature>
<dbReference type="SUPFAM" id="SSF53738">
    <property type="entry name" value="Phosphoglucomutase, first 3 domains"/>
    <property type="match status" value="3"/>
</dbReference>